<reference evidence="1 2" key="1">
    <citation type="submission" date="2016-11" db="EMBL/GenBank/DDBJ databases">
        <authorList>
            <person name="Jaros S."/>
            <person name="Januszkiewicz K."/>
            <person name="Wedrychowicz H."/>
        </authorList>
    </citation>
    <scope>NUCLEOTIDE SEQUENCE [LARGE SCALE GENOMIC DNA]</scope>
    <source>
        <strain evidence="1 2">DSM 44666</strain>
    </source>
</reference>
<name>A0A1M4VAR3_9BACL</name>
<keyword evidence="2" id="KW-1185">Reference proteome</keyword>
<sequence>MSTYYLAGFSTEFAGHESDEWNFNQWLAVRGLKLSNLDDEEFDELRTEYKDEIIEARDRMSFNDYNEPIDYNY</sequence>
<protein>
    <submittedName>
        <fullName evidence="1">Uncharacterized protein</fullName>
    </submittedName>
</protein>
<accession>A0A1M4VAR3</accession>
<evidence type="ECO:0000313" key="1">
    <source>
        <dbReference type="EMBL" id="SHE65967.1"/>
    </source>
</evidence>
<dbReference type="Proteomes" id="UP000184476">
    <property type="component" value="Unassembled WGS sequence"/>
</dbReference>
<dbReference type="AlphaFoldDB" id="A0A1M4VAR3"/>
<evidence type="ECO:0000313" key="2">
    <source>
        <dbReference type="Proteomes" id="UP000184476"/>
    </source>
</evidence>
<gene>
    <name evidence="1" type="ORF">SAMN05444392_102264</name>
</gene>
<proteinExistence type="predicted"/>
<organism evidence="1 2">
    <name type="scientific">Seinonella peptonophila</name>
    <dbReference type="NCBI Taxonomy" id="112248"/>
    <lineage>
        <taxon>Bacteria</taxon>
        <taxon>Bacillati</taxon>
        <taxon>Bacillota</taxon>
        <taxon>Bacilli</taxon>
        <taxon>Bacillales</taxon>
        <taxon>Thermoactinomycetaceae</taxon>
        <taxon>Seinonella</taxon>
    </lineage>
</organism>
<dbReference type="EMBL" id="FQVL01000002">
    <property type="protein sequence ID" value="SHE65967.1"/>
    <property type="molecule type" value="Genomic_DNA"/>
</dbReference>
<dbReference type="RefSeq" id="WP_073153637.1">
    <property type="nucleotide sequence ID" value="NZ_FQVL01000002.1"/>
</dbReference>